<dbReference type="PANTHER" id="PTHR11439">
    <property type="entry name" value="GAG-POL-RELATED RETROTRANSPOSON"/>
    <property type="match status" value="1"/>
</dbReference>
<feature type="region of interest" description="Disordered" evidence="1">
    <location>
        <begin position="1089"/>
        <end position="1179"/>
    </location>
</feature>
<feature type="compositionally biased region" description="Basic and acidic residues" evidence="1">
    <location>
        <begin position="1146"/>
        <end position="1158"/>
    </location>
</feature>
<feature type="compositionally biased region" description="Basic and acidic residues" evidence="1">
    <location>
        <begin position="189"/>
        <end position="203"/>
    </location>
</feature>
<feature type="compositionally biased region" description="Basic residues" evidence="1">
    <location>
        <begin position="714"/>
        <end position="729"/>
    </location>
</feature>
<feature type="compositionally biased region" description="Basic and acidic residues" evidence="1">
    <location>
        <begin position="1091"/>
        <end position="1103"/>
    </location>
</feature>
<dbReference type="PANTHER" id="PTHR11439:SF483">
    <property type="entry name" value="PEPTIDE SYNTHASE GLIP-LIKE, PUTATIVE (AFU_ORTHOLOGUE AFUA_3G12920)-RELATED"/>
    <property type="match status" value="1"/>
</dbReference>
<evidence type="ECO:0000256" key="1">
    <source>
        <dbReference type="SAM" id="MobiDB-lite"/>
    </source>
</evidence>
<dbReference type="Pfam" id="PF03732">
    <property type="entry name" value="Retrotrans_gag"/>
    <property type="match status" value="1"/>
</dbReference>
<feature type="compositionally biased region" description="Basic and acidic residues" evidence="1">
    <location>
        <begin position="1117"/>
        <end position="1133"/>
    </location>
</feature>
<feature type="region of interest" description="Disordered" evidence="1">
    <location>
        <begin position="708"/>
        <end position="734"/>
    </location>
</feature>
<reference evidence="3" key="1">
    <citation type="journal article" date="2019" name="Sci. Rep.">
        <title>Draft genome of Tanacetum cinerariifolium, the natural source of mosquito coil.</title>
        <authorList>
            <person name="Yamashiro T."/>
            <person name="Shiraishi A."/>
            <person name="Satake H."/>
            <person name="Nakayama K."/>
        </authorList>
    </citation>
    <scope>NUCLEOTIDE SEQUENCE</scope>
</reference>
<evidence type="ECO:0000313" key="3">
    <source>
        <dbReference type="EMBL" id="GEU55982.1"/>
    </source>
</evidence>
<sequence>MARQCPKQNRKRVATWFRDKVLLVEAQGNSNVLSEKELEFLADPRVVEGPVTQMVITHNTAYQADDLDAYDYDCDDFSTAKAVFMANLSSYESNVLFKFGNDQIVKIMGYGDYHIGNITILRVYYVEGLGHNLFSVGQFCNSNLEVAFKKHTCFVHNLEVLVAATPRAVDLPDSLVSTSIDQNAPSTTHFHDDPLHESLHEDSTSQGSSSNVIPIYAPFKSLGRWTKDNPIANVIKNPSHSVSTRKQLQTDAMWIQAWELVPCPDKATLIKLKRIYKVKTDEFDGVLRNKARLVAQGFRQEEGINFKESFASVDNPPHIYKLKKALYVLKQAPRAWYDMLLNTPMVEKNKLDEDLHGTPVDATLYHGMIGSLMYLTSSRLDLIYAVCLCAQYQTKPTEKHLNAVKRIFRYLKGTINMDIWYSKDTGISLTAYADTDHARCQDSRCSKSGSAQFLDVPKVYMHQWDSIHKHDTSYKFRMDRKKNFYLNLETFRDIFQICPRVHGQEFNELPTDEVIVSLFKDLGHTGEIKSITDVVIDQMHQPWRTFATIIDISLSGKTTGLDKLRLFRTKILWGMYYKNNVDYVELLWEDFTYQINNRGYKKQEKMFYPRFTKVIIHYFLTKDKTVSRRNKICMHTSRDDYLINTLRFVSTNKESQIYGARLPKYITSLEMRETKAYKTYLGYTIGVTPPKKERKFKKLASPKLMTVSASPKGATKKSKRVKRHAKKSTHAPTKGVVIKDTLGVSVSKKKAPAKADRGKSNELLLDETLLKDAQLKKALMKTGKKLTSFKQVAQVRELILNQSDVDNESDDNDDEGSKNDDDSDTGESANSTALGAVATVTGETTIVRGLKYSSKIGWKKRSQTSLGGGLQDNLRSKIEEEDGAAEVLDLQDVPCSVLFEITYFAILGLLLEPLVLEEYAHTTDYFVPIDEETDDENKEFNDEEYVDLYKDVNMRSKVIDHEEVRKGDVEMLDATHESGSQEKSYEQVVKDSYTAEFEKKAQEEKDRYIDLVEKSIKDIFKDEVKSQLPQILPKKVSDFATPVIQSAINESLKNVILAKSSSQSKSTYEDATSLTQFNKDLFDSYGNTYSLKRDSNDKDKDEDPSAGSGRGLKKMKTSKDAEQTKGLNTKESKSSSSKGTKSQSKSFEKSIHKEKQEFEVADSDTLQNKERNLGNDDEEPMRVNRLTNLSSDDVFDFATTLRMFTRIIKGVICEDMLKGAYFEAKMKIFEDFPFLINTPHKEKRYVISAPTLHKERRINNSQYGVSMFTYTNEPSGSITNWETLITRFLNKYCPPARTAKKMEEINNFQQQPNEILFRAWERFKEPLTKCPQHYLTDMQEKWHNEKSSKTRTTKTSDGLATILAQLNNLGREIKKVNEKVYVAQVRCKLCKGPDYTKDYPLKEEGNTIEEAYYT</sequence>
<gene>
    <name evidence="3" type="ORF">Tci_027960</name>
</gene>
<accession>A0A6L2L5K5</accession>
<evidence type="ECO:0000259" key="2">
    <source>
        <dbReference type="Pfam" id="PF03732"/>
    </source>
</evidence>
<feature type="compositionally biased region" description="Low complexity" evidence="1">
    <location>
        <begin position="1134"/>
        <end position="1145"/>
    </location>
</feature>
<dbReference type="InterPro" id="IPR005162">
    <property type="entry name" value="Retrotrans_gag_dom"/>
</dbReference>
<proteinExistence type="predicted"/>
<feature type="region of interest" description="Disordered" evidence="1">
    <location>
        <begin position="182"/>
        <end position="209"/>
    </location>
</feature>
<protein>
    <recommendedName>
        <fullName evidence="2">Retrotransposon gag domain-containing protein</fullName>
    </recommendedName>
</protein>
<feature type="domain" description="Retrotransposon gag" evidence="2">
    <location>
        <begin position="1273"/>
        <end position="1337"/>
    </location>
</feature>
<comment type="caution">
    <text evidence="3">The sequence shown here is derived from an EMBL/GenBank/DDBJ whole genome shotgun (WGS) entry which is preliminary data.</text>
</comment>
<feature type="compositionally biased region" description="Acidic residues" evidence="1">
    <location>
        <begin position="805"/>
        <end position="814"/>
    </location>
</feature>
<dbReference type="EMBL" id="BKCJ010003584">
    <property type="protein sequence ID" value="GEU55982.1"/>
    <property type="molecule type" value="Genomic_DNA"/>
</dbReference>
<feature type="region of interest" description="Disordered" evidence="1">
    <location>
        <begin position="800"/>
        <end position="834"/>
    </location>
</feature>
<organism evidence="3">
    <name type="scientific">Tanacetum cinerariifolium</name>
    <name type="common">Dalmatian daisy</name>
    <name type="synonym">Chrysanthemum cinerariifolium</name>
    <dbReference type="NCBI Taxonomy" id="118510"/>
    <lineage>
        <taxon>Eukaryota</taxon>
        <taxon>Viridiplantae</taxon>
        <taxon>Streptophyta</taxon>
        <taxon>Embryophyta</taxon>
        <taxon>Tracheophyta</taxon>
        <taxon>Spermatophyta</taxon>
        <taxon>Magnoliopsida</taxon>
        <taxon>eudicotyledons</taxon>
        <taxon>Gunneridae</taxon>
        <taxon>Pentapetalae</taxon>
        <taxon>asterids</taxon>
        <taxon>campanulids</taxon>
        <taxon>Asterales</taxon>
        <taxon>Asteraceae</taxon>
        <taxon>Asteroideae</taxon>
        <taxon>Anthemideae</taxon>
        <taxon>Anthemidinae</taxon>
        <taxon>Tanacetum</taxon>
    </lineage>
</organism>
<name>A0A6L2L5K5_TANCI</name>